<gene>
    <name evidence="7" type="ORF">SAMN04487864_103243</name>
</gene>
<dbReference type="AlphaFoldDB" id="A0A1G6JS28"/>
<keyword evidence="4" id="KW-0862">Zinc</keyword>
<dbReference type="SUPFAM" id="SSF56281">
    <property type="entry name" value="Metallo-hydrolase/oxidoreductase"/>
    <property type="match status" value="1"/>
</dbReference>
<evidence type="ECO:0000256" key="3">
    <source>
        <dbReference type="ARBA" id="ARBA00022801"/>
    </source>
</evidence>
<name>A0A1G6JS28_9FIRM</name>
<feature type="signal peptide" evidence="5">
    <location>
        <begin position="1"/>
        <end position="20"/>
    </location>
</feature>
<accession>A0A1G6JS28</accession>
<evidence type="ECO:0000313" key="7">
    <source>
        <dbReference type="EMBL" id="SDC21549.1"/>
    </source>
</evidence>
<keyword evidence="8" id="KW-1185">Reference proteome</keyword>
<evidence type="ECO:0000259" key="6">
    <source>
        <dbReference type="SMART" id="SM00849"/>
    </source>
</evidence>
<dbReference type="SMART" id="SM00849">
    <property type="entry name" value="Lactamase_B"/>
    <property type="match status" value="1"/>
</dbReference>
<dbReference type="InterPro" id="IPR036866">
    <property type="entry name" value="RibonucZ/Hydroxyglut_hydro"/>
</dbReference>
<keyword evidence="3" id="KW-0378">Hydrolase</keyword>
<keyword evidence="2" id="KW-0479">Metal-binding</keyword>
<dbReference type="GO" id="GO:0046872">
    <property type="term" value="F:metal ion binding"/>
    <property type="evidence" value="ECO:0007669"/>
    <property type="project" value="UniProtKB-KW"/>
</dbReference>
<dbReference type="Pfam" id="PF00753">
    <property type="entry name" value="Lactamase_B"/>
    <property type="match status" value="1"/>
</dbReference>
<dbReference type="InterPro" id="IPR001279">
    <property type="entry name" value="Metallo-B-lactamas"/>
</dbReference>
<sequence length="266" mass="29281">MIKFFAALLFCVCTSVSAWAGNMETVTLFDKQSHPDTSILMGADAEQKAKYFPDGKMEGNVLAFLVKIKGREILFDTGLPDGRIAAELKKNGRTAGDVKTILLTHLHRDHYGGLVDASGKAAFPNAAVYVSRAERAYWVDEKKDVNVIHALAQYAGRVHEFNPGDKVMPGVKALDTSGHTPGHVSFLLKNGRETLLILGDLIHFPRIQLPLPEVAVRYDVDPDKAVQARKRIFDYACENKIPVAGMHIPFPGTLKLKKTGTGYESY</sequence>
<comment type="similarity">
    <text evidence="1">Belongs to the metallo-beta-lactamase superfamily.</text>
</comment>
<dbReference type="CDD" id="cd07720">
    <property type="entry name" value="OPHC2-like_MBL-fold"/>
    <property type="match status" value="1"/>
</dbReference>
<dbReference type="Proteomes" id="UP000198943">
    <property type="component" value="Unassembled WGS sequence"/>
</dbReference>
<protein>
    <submittedName>
        <fullName evidence="7">Glyoxylase, beta-lactamase superfamily II</fullName>
    </submittedName>
</protein>
<proteinExistence type="inferred from homology"/>
<dbReference type="EMBL" id="FMYW01000003">
    <property type="protein sequence ID" value="SDC21549.1"/>
    <property type="molecule type" value="Genomic_DNA"/>
</dbReference>
<feature type="chain" id="PRO_5039606019" evidence="5">
    <location>
        <begin position="21"/>
        <end position="266"/>
    </location>
</feature>
<keyword evidence="5" id="KW-0732">Signal</keyword>
<evidence type="ECO:0000256" key="5">
    <source>
        <dbReference type="SAM" id="SignalP"/>
    </source>
</evidence>
<evidence type="ECO:0000256" key="2">
    <source>
        <dbReference type="ARBA" id="ARBA00022723"/>
    </source>
</evidence>
<dbReference type="PANTHER" id="PTHR42978:SF6">
    <property type="entry name" value="QUORUM-QUENCHING LACTONASE YTNP-RELATED"/>
    <property type="match status" value="1"/>
</dbReference>
<dbReference type="RefSeq" id="WP_176760392.1">
    <property type="nucleotide sequence ID" value="NZ_FMYW01000003.1"/>
</dbReference>
<feature type="domain" description="Metallo-beta-lactamase" evidence="6">
    <location>
        <begin position="60"/>
        <end position="247"/>
    </location>
</feature>
<dbReference type="GO" id="GO:0016787">
    <property type="term" value="F:hydrolase activity"/>
    <property type="evidence" value="ECO:0007669"/>
    <property type="project" value="UniProtKB-KW"/>
</dbReference>
<dbReference type="InterPro" id="IPR051013">
    <property type="entry name" value="MBL_superfamily_lactonases"/>
</dbReference>
<organism evidence="7 8">
    <name type="scientific">Succiniclasticum ruminis</name>
    <dbReference type="NCBI Taxonomy" id="40841"/>
    <lineage>
        <taxon>Bacteria</taxon>
        <taxon>Bacillati</taxon>
        <taxon>Bacillota</taxon>
        <taxon>Negativicutes</taxon>
        <taxon>Acidaminococcales</taxon>
        <taxon>Acidaminococcaceae</taxon>
        <taxon>Succiniclasticum</taxon>
    </lineage>
</organism>
<evidence type="ECO:0000256" key="1">
    <source>
        <dbReference type="ARBA" id="ARBA00007749"/>
    </source>
</evidence>
<reference evidence="8" key="1">
    <citation type="submission" date="2016-10" db="EMBL/GenBank/DDBJ databases">
        <authorList>
            <person name="Varghese N."/>
            <person name="Submissions S."/>
        </authorList>
    </citation>
    <scope>NUCLEOTIDE SEQUENCE [LARGE SCALE GENOMIC DNA]</scope>
    <source>
        <strain evidence="8">DSM 11005</strain>
    </source>
</reference>
<dbReference type="PANTHER" id="PTHR42978">
    <property type="entry name" value="QUORUM-QUENCHING LACTONASE YTNP-RELATED-RELATED"/>
    <property type="match status" value="1"/>
</dbReference>
<evidence type="ECO:0000313" key="8">
    <source>
        <dbReference type="Proteomes" id="UP000198943"/>
    </source>
</evidence>
<dbReference type="Gene3D" id="3.60.15.10">
    <property type="entry name" value="Ribonuclease Z/Hydroxyacylglutathione hydrolase-like"/>
    <property type="match status" value="1"/>
</dbReference>
<evidence type="ECO:0000256" key="4">
    <source>
        <dbReference type="ARBA" id="ARBA00022833"/>
    </source>
</evidence>